<dbReference type="InterPro" id="IPR003593">
    <property type="entry name" value="AAA+_ATPase"/>
</dbReference>
<dbReference type="PANTHER" id="PTHR42788">
    <property type="entry name" value="TAURINE IMPORT ATP-BINDING PROTEIN-RELATED"/>
    <property type="match status" value="1"/>
</dbReference>
<dbReference type="CDD" id="cd03293">
    <property type="entry name" value="ABC_NrtD_SsuB_transporters"/>
    <property type="match status" value="1"/>
</dbReference>
<evidence type="ECO:0000256" key="4">
    <source>
        <dbReference type="ARBA" id="ARBA00022840"/>
    </source>
</evidence>
<dbReference type="InterPro" id="IPR017871">
    <property type="entry name" value="ABC_transporter-like_CS"/>
</dbReference>
<dbReference type="Proteomes" id="UP001196509">
    <property type="component" value="Unassembled WGS sequence"/>
</dbReference>
<evidence type="ECO:0000256" key="2">
    <source>
        <dbReference type="ARBA" id="ARBA00022448"/>
    </source>
</evidence>
<evidence type="ECO:0000313" key="7">
    <source>
        <dbReference type="Proteomes" id="UP001196509"/>
    </source>
</evidence>
<evidence type="ECO:0000313" key="6">
    <source>
        <dbReference type="EMBL" id="MBW8638683.1"/>
    </source>
</evidence>
<dbReference type="PROSITE" id="PS50893">
    <property type="entry name" value="ABC_TRANSPORTER_2"/>
    <property type="match status" value="1"/>
</dbReference>
<dbReference type="PANTHER" id="PTHR42788:SF13">
    <property type="entry name" value="ALIPHATIC SULFONATES IMPORT ATP-BINDING PROTEIN SSUB"/>
    <property type="match status" value="1"/>
</dbReference>
<dbReference type="PROSITE" id="PS00211">
    <property type="entry name" value="ABC_TRANSPORTER_1"/>
    <property type="match status" value="1"/>
</dbReference>
<dbReference type="GO" id="GO:0016887">
    <property type="term" value="F:ATP hydrolysis activity"/>
    <property type="evidence" value="ECO:0007669"/>
    <property type="project" value="InterPro"/>
</dbReference>
<keyword evidence="4 6" id="KW-0067">ATP-binding</keyword>
<dbReference type="Pfam" id="PF00005">
    <property type="entry name" value="ABC_tran"/>
    <property type="match status" value="1"/>
</dbReference>
<feature type="domain" description="ABC transporter" evidence="5">
    <location>
        <begin position="17"/>
        <end position="251"/>
    </location>
</feature>
<protein>
    <submittedName>
        <fullName evidence="6">ABC transporter ATP-binding protein</fullName>
    </submittedName>
</protein>
<evidence type="ECO:0000256" key="3">
    <source>
        <dbReference type="ARBA" id="ARBA00022741"/>
    </source>
</evidence>
<evidence type="ECO:0000259" key="5">
    <source>
        <dbReference type="PROSITE" id="PS50893"/>
    </source>
</evidence>
<sequence length="267" mass="29173">MAEAAMQLDDIPATPAIEIENVSVTFGQGQNQVRAIDRISLDVRDGEFLTLIGHSGCGKSTLLRVIADIIKPTEGRVQVLGALPEKARRARQFSMVFQQPTLLPWASVIDNVSLPFKVGGASAAGDQAMDPAEALRLVELDGFENALPAELSGGMKQRVSIARALVTRPRILLMDEPFSALDELVRDMLNIELLKIWKRSGTTVVFVTHSLQEAAFLSQRVVVMGRRPSRIAGVLDIDLPEERNQKLKDAPELGRYVAALRALLDEG</sequence>
<reference evidence="6" key="1">
    <citation type="submission" date="2021-08" db="EMBL/GenBank/DDBJ databases">
        <title>Hoeflea bacterium WL0058 sp. nov., isolated from the sediment.</title>
        <authorList>
            <person name="Wang L."/>
            <person name="Zhang D."/>
        </authorList>
    </citation>
    <scope>NUCLEOTIDE SEQUENCE</scope>
    <source>
        <strain evidence="6">WL0058</strain>
    </source>
</reference>
<dbReference type="InterPro" id="IPR027417">
    <property type="entry name" value="P-loop_NTPase"/>
</dbReference>
<name>A0AAE2ZQL7_9HYPH</name>
<comment type="caution">
    <text evidence="6">The sequence shown here is derived from an EMBL/GenBank/DDBJ whole genome shotgun (WGS) entry which is preliminary data.</text>
</comment>
<evidence type="ECO:0000256" key="1">
    <source>
        <dbReference type="ARBA" id="ARBA00005417"/>
    </source>
</evidence>
<dbReference type="InterPro" id="IPR050166">
    <property type="entry name" value="ABC_transporter_ATP-bind"/>
</dbReference>
<dbReference type="SMART" id="SM00382">
    <property type="entry name" value="AAA"/>
    <property type="match status" value="1"/>
</dbReference>
<dbReference type="Gene3D" id="3.40.50.300">
    <property type="entry name" value="P-loop containing nucleotide triphosphate hydrolases"/>
    <property type="match status" value="1"/>
</dbReference>
<dbReference type="GO" id="GO:0005524">
    <property type="term" value="F:ATP binding"/>
    <property type="evidence" value="ECO:0007669"/>
    <property type="project" value="UniProtKB-KW"/>
</dbReference>
<proteinExistence type="inferred from homology"/>
<dbReference type="AlphaFoldDB" id="A0AAE2ZQL7"/>
<keyword evidence="3" id="KW-0547">Nucleotide-binding</keyword>
<organism evidence="6 7">
    <name type="scientific">Flavimaribacter sediminis</name>
    <dbReference type="NCBI Taxonomy" id="2865987"/>
    <lineage>
        <taxon>Bacteria</taxon>
        <taxon>Pseudomonadati</taxon>
        <taxon>Pseudomonadota</taxon>
        <taxon>Alphaproteobacteria</taxon>
        <taxon>Hyphomicrobiales</taxon>
        <taxon>Rhizobiaceae</taxon>
        <taxon>Flavimaribacter</taxon>
    </lineage>
</organism>
<dbReference type="EMBL" id="JAICBX010000003">
    <property type="protein sequence ID" value="MBW8638683.1"/>
    <property type="molecule type" value="Genomic_DNA"/>
</dbReference>
<accession>A0AAE2ZQL7</accession>
<dbReference type="InterPro" id="IPR003439">
    <property type="entry name" value="ABC_transporter-like_ATP-bd"/>
</dbReference>
<keyword evidence="2" id="KW-0813">Transport</keyword>
<dbReference type="RefSeq" id="WP_220229419.1">
    <property type="nucleotide sequence ID" value="NZ_JAICBX010000003.1"/>
</dbReference>
<keyword evidence="7" id="KW-1185">Reference proteome</keyword>
<dbReference type="SUPFAM" id="SSF52540">
    <property type="entry name" value="P-loop containing nucleoside triphosphate hydrolases"/>
    <property type="match status" value="1"/>
</dbReference>
<gene>
    <name evidence="6" type="ORF">K1W69_15915</name>
</gene>
<comment type="similarity">
    <text evidence="1">Belongs to the ABC transporter superfamily.</text>
</comment>